<keyword evidence="3" id="KW-0223">Dioxygenase</keyword>
<dbReference type="PROSITE" id="PS51471">
    <property type="entry name" value="FE2OG_OXY"/>
    <property type="match status" value="1"/>
</dbReference>
<dbReference type="InterPro" id="IPR006620">
    <property type="entry name" value="Pro_4_hyd_alph"/>
</dbReference>
<feature type="domain" description="HMG box" evidence="10">
    <location>
        <begin position="331"/>
        <end position="399"/>
    </location>
</feature>
<evidence type="ECO:0008006" key="14">
    <source>
        <dbReference type="Google" id="ProtNLM"/>
    </source>
</evidence>
<accession>A0ABP0GF68</accession>
<feature type="domain" description="Fe2OG dioxygenase" evidence="11">
    <location>
        <begin position="193"/>
        <end position="294"/>
    </location>
</feature>
<evidence type="ECO:0000256" key="6">
    <source>
        <dbReference type="PROSITE-ProRule" id="PRU00267"/>
    </source>
</evidence>
<feature type="DNA-binding region" description="HMG box" evidence="6">
    <location>
        <begin position="331"/>
        <end position="399"/>
    </location>
</feature>
<sequence>MTSVKKYKKKKPNKVTYSIFSKRYLGTFILGFITSWVVVLYFGIWHTNEPSSNLPPFLPAKYTQNACQNISCSKDYENYPIFAECTPILTCGRCVKDGIVSEKEVESLRQIVKNCLKYGGSSGGASILDLHSGAMSKGEKFVNIYRYFEKSTLDKIIVNKDIETYRNVKNRILNTVAKHFGIDSSKLYLTKPTFFSRMTANPPKTSHDEYWHKHVDKIQYGSFDYTSLVYLSTHSEDFEGGTFVFDDDGDINRTIAPMEGRVSFFTSGSENPHHVERVTSGTRYALTISFTCDPKSDFSKPTENMDNTNRKKRGWPKGKKRRKSTKDENAPKRPISGYVRFMNERRDFLTKENQNMTFAEVTKLVGEEWSSMDQEQKSEYLNDAEKQRVNYLKQLEAYRKSEQYRSFLEKSKKLKSNTDEKSLTSTEQLSPVHPEVPIFTESFLDHNKTKESELHQLNKTNAEYEQQNDILEMHINNLRQAIIKLESDSSAQDLKNKSLNSKLLYFRELLVNTFSHISLPATSSFPTVDTIDTYMAEMCNILEKTPCEDTFASAVYEAMCNVSFETLNVYWNEQEHQTEL</sequence>
<dbReference type="SMART" id="SM00702">
    <property type="entry name" value="P4Hc"/>
    <property type="match status" value="1"/>
</dbReference>
<organism evidence="12 13">
    <name type="scientific">Clavelina lepadiformis</name>
    <name type="common">Light-bulb sea squirt</name>
    <name type="synonym">Ascidia lepadiformis</name>
    <dbReference type="NCBI Taxonomy" id="159417"/>
    <lineage>
        <taxon>Eukaryota</taxon>
        <taxon>Metazoa</taxon>
        <taxon>Chordata</taxon>
        <taxon>Tunicata</taxon>
        <taxon>Ascidiacea</taxon>
        <taxon>Aplousobranchia</taxon>
        <taxon>Clavelinidae</taxon>
        <taxon>Clavelina</taxon>
    </lineage>
</organism>
<evidence type="ECO:0000256" key="8">
    <source>
        <dbReference type="SAM" id="MobiDB-lite"/>
    </source>
</evidence>
<keyword evidence="6" id="KW-0539">Nucleus</keyword>
<dbReference type="SUPFAM" id="SSF47095">
    <property type="entry name" value="HMG-box"/>
    <property type="match status" value="1"/>
</dbReference>
<dbReference type="InterPro" id="IPR005123">
    <property type="entry name" value="Oxoglu/Fe-dep_dioxygenase_dom"/>
</dbReference>
<keyword evidence="9" id="KW-0472">Membrane</keyword>
<evidence type="ECO:0000313" key="13">
    <source>
        <dbReference type="Proteomes" id="UP001642483"/>
    </source>
</evidence>
<keyword evidence="6" id="KW-0238">DNA-binding</keyword>
<dbReference type="Gene3D" id="2.60.120.620">
    <property type="entry name" value="q2cbj1_9rhob like domain"/>
    <property type="match status" value="1"/>
</dbReference>
<name>A0ABP0GF68_CLALP</name>
<proteinExistence type="predicted"/>
<dbReference type="InterPro" id="IPR009071">
    <property type="entry name" value="HMG_box_dom"/>
</dbReference>
<feature type="compositionally biased region" description="Basic residues" evidence="8">
    <location>
        <begin position="310"/>
        <end position="324"/>
    </location>
</feature>
<evidence type="ECO:0000256" key="5">
    <source>
        <dbReference type="ARBA" id="ARBA00023004"/>
    </source>
</evidence>
<dbReference type="Pfam" id="PF00505">
    <property type="entry name" value="HMG_box"/>
    <property type="match status" value="1"/>
</dbReference>
<evidence type="ECO:0000256" key="3">
    <source>
        <dbReference type="ARBA" id="ARBA00022964"/>
    </source>
</evidence>
<comment type="cofactor">
    <cofactor evidence="1">
        <name>L-ascorbate</name>
        <dbReference type="ChEBI" id="CHEBI:38290"/>
    </cofactor>
</comment>
<dbReference type="CDD" id="cd21980">
    <property type="entry name" value="HMG-box_HMG20"/>
    <property type="match status" value="1"/>
</dbReference>
<feature type="region of interest" description="Disordered" evidence="8">
    <location>
        <begin position="297"/>
        <end position="335"/>
    </location>
</feature>
<dbReference type="InterPro" id="IPR036910">
    <property type="entry name" value="HMG_box_dom_sf"/>
</dbReference>
<dbReference type="Proteomes" id="UP001642483">
    <property type="component" value="Unassembled WGS sequence"/>
</dbReference>
<evidence type="ECO:0000259" key="10">
    <source>
        <dbReference type="PROSITE" id="PS50118"/>
    </source>
</evidence>
<dbReference type="EMBL" id="CAWYQH010000119">
    <property type="protein sequence ID" value="CAK8690425.1"/>
    <property type="molecule type" value="Genomic_DNA"/>
</dbReference>
<evidence type="ECO:0000313" key="12">
    <source>
        <dbReference type="EMBL" id="CAK8690425.1"/>
    </source>
</evidence>
<keyword evidence="9" id="KW-0812">Transmembrane</keyword>
<keyword evidence="7" id="KW-0175">Coiled coil</keyword>
<keyword evidence="2" id="KW-0479">Metal-binding</keyword>
<keyword evidence="5" id="KW-0408">Iron</keyword>
<dbReference type="PANTHER" id="PTHR14650">
    <property type="entry name" value="PROLYL HYDROXYLASE-RELATED"/>
    <property type="match status" value="1"/>
</dbReference>
<protein>
    <recommendedName>
        <fullName evidence="14">Fe2OG dioxygenase domain-containing protein</fullName>
    </recommendedName>
</protein>
<keyword evidence="4" id="KW-0560">Oxidoreductase</keyword>
<dbReference type="Pfam" id="PF13640">
    <property type="entry name" value="2OG-FeII_Oxy_3"/>
    <property type="match status" value="1"/>
</dbReference>
<dbReference type="InterPro" id="IPR044862">
    <property type="entry name" value="Pro_4_hyd_alph_FE2OG_OXY"/>
</dbReference>
<keyword evidence="9" id="KW-1133">Transmembrane helix</keyword>
<reference evidence="12 13" key="1">
    <citation type="submission" date="2024-02" db="EMBL/GenBank/DDBJ databases">
        <authorList>
            <person name="Daric V."/>
            <person name="Darras S."/>
        </authorList>
    </citation>
    <scope>NUCLEOTIDE SEQUENCE [LARGE SCALE GENOMIC DNA]</scope>
</reference>
<evidence type="ECO:0000259" key="11">
    <source>
        <dbReference type="PROSITE" id="PS51471"/>
    </source>
</evidence>
<evidence type="ECO:0000256" key="4">
    <source>
        <dbReference type="ARBA" id="ARBA00023002"/>
    </source>
</evidence>
<dbReference type="Gene3D" id="1.10.30.10">
    <property type="entry name" value="High mobility group box domain"/>
    <property type="match status" value="1"/>
</dbReference>
<dbReference type="InterPro" id="IPR039210">
    <property type="entry name" value="OGFOD3"/>
</dbReference>
<evidence type="ECO:0000256" key="9">
    <source>
        <dbReference type="SAM" id="Phobius"/>
    </source>
</evidence>
<evidence type="ECO:0000256" key="7">
    <source>
        <dbReference type="SAM" id="Coils"/>
    </source>
</evidence>
<feature type="transmembrane region" description="Helical" evidence="9">
    <location>
        <begin position="24"/>
        <end position="45"/>
    </location>
</feature>
<gene>
    <name evidence="12" type="ORF">CVLEPA_LOCUS23047</name>
</gene>
<dbReference type="PROSITE" id="PS50118">
    <property type="entry name" value="HMG_BOX_2"/>
    <property type="match status" value="1"/>
</dbReference>
<feature type="coiled-coil region" evidence="7">
    <location>
        <begin position="447"/>
        <end position="488"/>
    </location>
</feature>
<keyword evidence="13" id="KW-1185">Reference proteome</keyword>
<dbReference type="SMART" id="SM00398">
    <property type="entry name" value="HMG"/>
    <property type="match status" value="1"/>
</dbReference>
<evidence type="ECO:0000256" key="2">
    <source>
        <dbReference type="ARBA" id="ARBA00022723"/>
    </source>
</evidence>
<dbReference type="PANTHER" id="PTHR14650:SF1">
    <property type="entry name" value="2-OXOGLUTARATE AND IRON-DEPENDENT OXYGENASE DOMAIN-CONTAINING PROTEIN 3"/>
    <property type="match status" value="1"/>
</dbReference>
<evidence type="ECO:0000256" key="1">
    <source>
        <dbReference type="ARBA" id="ARBA00001961"/>
    </source>
</evidence>
<comment type="caution">
    <text evidence="12">The sequence shown here is derived from an EMBL/GenBank/DDBJ whole genome shotgun (WGS) entry which is preliminary data.</text>
</comment>